<dbReference type="InterPro" id="IPR046520">
    <property type="entry name" value="DUF6697"/>
</dbReference>
<name>A0A9P9DKA9_9PLEO</name>
<dbReference type="Pfam" id="PF20411">
    <property type="entry name" value="DUF6697"/>
    <property type="match status" value="1"/>
</dbReference>
<keyword evidence="4" id="KW-1185">Reference proteome</keyword>
<proteinExistence type="predicted"/>
<feature type="compositionally biased region" description="Polar residues" evidence="1">
    <location>
        <begin position="107"/>
        <end position="117"/>
    </location>
</feature>
<feature type="region of interest" description="Disordered" evidence="1">
    <location>
        <begin position="140"/>
        <end position="163"/>
    </location>
</feature>
<feature type="domain" description="DUF6697" evidence="2">
    <location>
        <begin position="211"/>
        <end position="458"/>
    </location>
</feature>
<evidence type="ECO:0000259" key="2">
    <source>
        <dbReference type="Pfam" id="PF20411"/>
    </source>
</evidence>
<sequence length="470" mass="51250">MDDTLDGTSVKDGPAGVQSSSQAVIVDRSASLSAQPRTNITATESVKAGPSTVKTCAQSLAEPISSLPPHLRRKKNGTTNGEASASTSSVPETTTSVPPHLRRKRNGTTNDNVSTTHSVTDRANSTIVTDGIVELSHAQLQTTPRVEPTPPASPSTTTVRQDTAIPFMETPSITQPSSQSDKPWVPLVVANFPSLPDSILSQIPPASTMTTFSYDFLLNELGGALHSPGLMFIAPPSLSPILTNRTYYTLNATVEPYLPSSPGQHGAKLTAFFNSNPEDDYDSVPVGCSFVSVPLFVCNSAFGGDKKGIAGSRYVYFGHYTQTRWSDKLDYDRMEQQVPQNVKQYWAEELAAAGRAKWVTEAMKTHFFPRPEYEGALPRTGANGEDNAEKVQKDMQKYVKVLGAWEKEANVKVGLIGRQDVLRAFEGADADEVPALRLWWEYLQCVAWEPKFYGGLVELQGRNQSYDEKK</sequence>
<evidence type="ECO:0000313" key="4">
    <source>
        <dbReference type="Proteomes" id="UP000700596"/>
    </source>
</evidence>
<dbReference type="EMBL" id="JAGMWT010000010">
    <property type="protein sequence ID" value="KAH7120774.1"/>
    <property type="molecule type" value="Genomic_DNA"/>
</dbReference>
<comment type="caution">
    <text evidence="3">The sequence shown here is derived from an EMBL/GenBank/DDBJ whole genome shotgun (WGS) entry which is preliminary data.</text>
</comment>
<evidence type="ECO:0000256" key="1">
    <source>
        <dbReference type="SAM" id="MobiDB-lite"/>
    </source>
</evidence>
<feature type="compositionally biased region" description="Polar residues" evidence="1">
    <location>
        <begin position="30"/>
        <end position="44"/>
    </location>
</feature>
<feature type="compositionally biased region" description="Low complexity" evidence="1">
    <location>
        <begin position="82"/>
        <end position="98"/>
    </location>
</feature>
<evidence type="ECO:0000313" key="3">
    <source>
        <dbReference type="EMBL" id="KAH7120774.1"/>
    </source>
</evidence>
<accession>A0A9P9DKA9</accession>
<gene>
    <name evidence="3" type="ORF">B0J11DRAFT_438821</name>
</gene>
<feature type="region of interest" description="Disordered" evidence="1">
    <location>
        <begin position="1"/>
        <end position="117"/>
    </location>
</feature>
<dbReference type="OrthoDB" id="5427977at2759"/>
<organism evidence="3 4">
    <name type="scientific">Dendryphion nanum</name>
    <dbReference type="NCBI Taxonomy" id="256645"/>
    <lineage>
        <taxon>Eukaryota</taxon>
        <taxon>Fungi</taxon>
        <taxon>Dikarya</taxon>
        <taxon>Ascomycota</taxon>
        <taxon>Pezizomycotina</taxon>
        <taxon>Dothideomycetes</taxon>
        <taxon>Pleosporomycetidae</taxon>
        <taxon>Pleosporales</taxon>
        <taxon>Torulaceae</taxon>
        <taxon>Dendryphion</taxon>
    </lineage>
</organism>
<reference evidence="3" key="1">
    <citation type="journal article" date="2021" name="Nat. Commun.">
        <title>Genetic determinants of endophytism in the Arabidopsis root mycobiome.</title>
        <authorList>
            <person name="Mesny F."/>
            <person name="Miyauchi S."/>
            <person name="Thiergart T."/>
            <person name="Pickel B."/>
            <person name="Atanasova L."/>
            <person name="Karlsson M."/>
            <person name="Huettel B."/>
            <person name="Barry K.W."/>
            <person name="Haridas S."/>
            <person name="Chen C."/>
            <person name="Bauer D."/>
            <person name="Andreopoulos W."/>
            <person name="Pangilinan J."/>
            <person name="LaButti K."/>
            <person name="Riley R."/>
            <person name="Lipzen A."/>
            <person name="Clum A."/>
            <person name="Drula E."/>
            <person name="Henrissat B."/>
            <person name="Kohler A."/>
            <person name="Grigoriev I.V."/>
            <person name="Martin F.M."/>
            <person name="Hacquard S."/>
        </authorList>
    </citation>
    <scope>NUCLEOTIDE SEQUENCE</scope>
    <source>
        <strain evidence="3">MPI-CAGE-CH-0243</strain>
    </source>
</reference>
<dbReference type="Proteomes" id="UP000700596">
    <property type="component" value="Unassembled WGS sequence"/>
</dbReference>
<dbReference type="AlphaFoldDB" id="A0A9P9DKA9"/>
<protein>
    <recommendedName>
        <fullName evidence="2">DUF6697 domain-containing protein</fullName>
    </recommendedName>
</protein>